<feature type="signal peptide" evidence="1">
    <location>
        <begin position="1"/>
        <end position="25"/>
    </location>
</feature>
<feature type="chain" id="PRO_5011673046" evidence="1">
    <location>
        <begin position="26"/>
        <end position="389"/>
    </location>
</feature>
<accession>A0A1G9VDL0</accession>
<gene>
    <name evidence="3" type="ORF">SAMN05428957_11245</name>
</gene>
<evidence type="ECO:0000313" key="4">
    <source>
        <dbReference type="Proteomes" id="UP000198552"/>
    </source>
</evidence>
<organism evidence="3 4">
    <name type="scientific">Oryzisolibacter propanilivorax</name>
    <dbReference type="NCBI Taxonomy" id="1527607"/>
    <lineage>
        <taxon>Bacteria</taxon>
        <taxon>Pseudomonadati</taxon>
        <taxon>Pseudomonadota</taxon>
        <taxon>Betaproteobacteria</taxon>
        <taxon>Burkholderiales</taxon>
        <taxon>Comamonadaceae</taxon>
        <taxon>Oryzisolibacter</taxon>
    </lineage>
</organism>
<dbReference type="InterPro" id="IPR026588">
    <property type="entry name" value="Choice_anch_A"/>
</dbReference>
<feature type="domain" description="Choice-of-anchor A" evidence="2">
    <location>
        <begin position="36"/>
        <end position="380"/>
    </location>
</feature>
<evidence type="ECO:0000259" key="2">
    <source>
        <dbReference type="Pfam" id="PF20597"/>
    </source>
</evidence>
<dbReference type="EMBL" id="FNHP01000012">
    <property type="protein sequence ID" value="SDM70170.1"/>
    <property type="molecule type" value="Genomic_DNA"/>
</dbReference>
<dbReference type="NCBIfam" id="TIGR04215">
    <property type="entry name" value="choice_anch_A"/>
    <property type="match status" value="1"/>
</dbReference>
<evidence type="ECO:0000313" key="3">
    <source>
        <dbReference type="EMBL" id="SDM70170.1"/>
    </source>
</evidence>
<sequence>MKLRRVLMGTVAAAAAMAAQVPAHAWTQNAHFWMSVGVFSRFNVVTRNDFTAKQSDMQCGFAAGGNAYLSSGYTVGKADIVHQNAPDKPQIGMLVSGKLDWQDHPSGTIDGAVILGQGSNVTLAPDSSVTLLPGSSVFAATGNDLFTAIAPELWVGWGNDTDNWGYNSLQPNNKTPGAHGWTGYSQIPLGSAVQTFFDSYLSNMYGGIWMTPANGTTTVRSYNAPRTNITLDGKNLGRCEMSGNDASNCSSTGGTNTQPGGRRAVYLFDVNAKDLSNADVVTLTNTRWTDEFGSRTWTVVKVKADGQTSVKMENLGLQSFAPNNDHTIWVFDDAISKIELGGVAIEGTIFAPQADVVANNGHINGTIIAKSFNGTMEGHCKPFVNYIDP</sequence>
<evidence type="ECO:0000256" key="1">
    <source>
        <dbReference type="SAM" id="SignalP"/>
    </source>
</evidence>
<dbReference type="Pfam" id="PF20597">
    <property type="entry name" value="pAdhesive_15"/>
    <property type="match status" value="1"/>
</dbReference>
<proteinExistence type="predicted"/>
<name>A0A1G9VDL0_9BURK</name>
<protein>
    <submittedName>
        <fullName evidence="3">Choice-of-anchor A domain-containing protein</fullName>
    </submittedName>
</protein>
<reference evidence="4" key="1">
    <citation type="submission" date="2016-10" db="EMBL/GenBank/DDBJ databases">
        <authorList>
            <person name="Varghese N."/>
            <person name="Submissions S."/>
        </authorList>
    </citation>
    <scope>NUCLEOTIDE SEQUENCE [LARGE SCALE GENOMIC DNA]</scope>
    <source>
        <strain evidence="4">EPL6</strain>
    </source>
</reference>
<dbReference type="AlphaFoldDB" id="A0A1G9VDL0"/>
<keyword evidence="1" id="KW-0732">Signal</keyword>
<dbReference type="OrthoDB" id="3404418at2"/>
<dbReference type="Proteomes" id="UP000198552">
    <property type="component" value="Unassembled WGS sequence"/>
</dbReference>
<keyword evidence="4" id="KW-1185">Reference proteome</keyword>